<dbReference type="GO" id="GO:0009252">
    <property type="term" value="P:peptidoglycan biosynthetic process"/>
    <property type="evidence" value="ECO:0007669"/>
    <property type="project" value="UniProtKB-KW"/>
</dbReference>
<keyword evidence="8" id="KW-1185">Reference proteome</keyword>
<evidence type="ECO:0000256" key="6">
    <source>
        <dbReference type="ARBA" id="ARBA00023316"/>
    </source>
</evidence>
<dbReference type="EMBL" id="CP003349">
    <property type="protein sequence ID" value="AFD07800.1"/>
    <property type="molecule type" value="Genomic_DNA"/>
</dbReference>
<dbReference type="Pfam" id="PF02388">
    <property type="entry name" value="FemAB"/>
    <property type="match status" value="2"/>
</dbReference>
<keyword evidence="4" id="KW-0573">Peptidoglycan synthesis</keyword>
<evidence type="ECO:0000313" key="8">
    <source>
        <dbReference type="Proteomes" id="UP000007590"/>
    </source>
</evidence>
<sequence length="372" mass="42775">MIVKIEKKEIRDVYKTAIIQQTAFWSKVKQQQGISSKAFDFKVKEDALFNADSKSSIVGDLLVLIQQIDNEHSIAYVPYGPEVEPCTENQGLFLEELSESLRSYLPKKCIMIRYDLAWESQWAHEKDSYDENGVWVGPPAKRYQEFRVNFNTQNWNLKKSNSDILPSNTVFLDLRKDKEALLRRMKPKTRYNINLSTRRGVAVRKIGLKDLSVWYALYKETAKRNHIHLNELEYFRTVLTAQANDTSSPADVELLLAEIDGQPLAAMFLVIAGNRGTYLYGASSSENRNYMATYALQWEAMNIAKKRGCTEYDLFGVAPRPDPSHPMYGLYKFKTGFGGDLHHGMGCWDYPLNDEMYGFYTATEMKAQGYHL</sequence>
<evidence type="ECO:0000256" key="2">
    <source>
        <dbReference type="ARBA" id="ARBA00022679"/>
    </source>
</evidence>
<dbReference type="AlphaFoldDB" id="H8KS12"/>
<dbReference type="Proteomes" id="UP000007590">
    <property type="component" value="Chromosome"/>
</dbReference>
<accession>H8KS12</accession>
<dbReference type="SUPFAM" id="SSF55729">
    <property type="entry name" value="Acyl-CoA N-acyltransferases (Nat)"/>
    <property type="match status" value="1"/>
</dbReference>
<dbReference type="Gene3D" id="3.40.630.30">
    <property type="match status" value="2"/>
</dbReference>
<protein>
    <submittedName>
        <fullName evidence="7">Putative methicillin resistance protein</fullName>
    </submittedName>
</protein>
<dbReference type="eggNOG" id="COG2348">
    <property type="taxonomic scope" value="Bacteria"/>
</dbReference>
<dbReference type="PROSITE" id="PS51191">
    <property type="entry name" value="FEMABX"/>
    <property type="match status" value="1"/>
</dbReference>
<name>H8KS12_SOLCM</name>
<dbReference type="KEGG" id="scn:Solca_2773"/>
<keyword evidence="5" id="KW-0012">Acyltransferase</keyword>
<keyword evidence="3" id="KW-0133">Cell shape</keyword>
<keyword evidence="2" id="KW-0808">Transferase</keyword>
<dbReference type="GO" id="GO:0008360">
    <property type="term" value="P:regulation of cell shape"/>
    <property type="evidence" value="ECO:0007669"/>
    <property type="project" value="UniProtKB-KW"/>
</dbReference>
<dbReference type="InterPro" id="IPR003447">
    <property type="entry name" value="FEMABX"/>
</dbReference>
<evidence type="ECO:0000256" key="5">
    <source>
        <dbReference type="ARBA" id="ARBA00023315"/>
    </source>
</evidence>
<evidence type="ECO:0000256" key="3">
    <source>
        <dbReference type="ARBA" id="ARBA00022960"/>
    </source>
</evidence>
<dbReference type="PANTHER" id="PTHR36174">
    <property type="entry name" value="LIPID II:GLYCINE GLYCYLTRANSFERASE"/>
    <property type="match status" value="1"/>
</dbReference>
<dbReference type="GO" id="GO:0071555">
    <property type="term" value="P:cell wall organization"/>
    <property type="evidence" value="ECO:0007669"/>
    <property type="project" value="UniProtKB-KW"/>
</dbReference>
<comment type="similarity">
    <text evidence="1">Belongs to the FemABX family.</text>
</comment>
<dbReference type="RefSeq" id="WP_014681027.1">
    <property type="nucleotide sequence ID" value="NC_017770.1"/>
</dbReference>
<keyword evidence="6" id="KW-0961">Cell wall biogenesis/degradation</keyword>
<dbReference type="InterPro" id="IPR016181">
    <property type="entry name" value="Acyl_CoA_acyltransferase"/>
</dbReference>
<dbReference type="OrthoDB" id="9785911at2"/>
<evidence type="ECO:0000256" key="1">
    <source>
        <dbReference type="ARBA" id="ARBA00009943"/>
    </source>
</evidence>
<evidence type="ECO:0000313" key="7">
    <source>
        <dbReference type="EMBL" id="AFD07800.1"/>
    </source>
</evidence>
<dbReference type="STRING" id="929556.Solca_2773"/>
<proteinExistence type="inferred from homology"/>
<dbReference type="PANTHER" id="PTHR36174:SF1">
    <property type="entry name" value="LIPID II:GLYCINE GLYCYLTRANSFERASE"/>
    <property type="match status" value="1"/>
</dbReference>
<organism evidence="7 8">
    <name type="scientific">Solitalea canadensis (strain ATCC 29591 / DSM 3403 / JCM 21819 / LMG 8368 / NBRC 15130 / NCIMB 12057 / USAM 9D)</name>
    <name type="common">Flexibacter canadensis</name>
    <dbReference type="NCBI Taxonomy" id="929556"/>
    <lineage>
        <taxon>Bacteria</taxon>
        <taxon>Pseudomonadati</taxon>
        <taxon>Bacteroidota</taxon>
        <taxon>Sphingobacteriia</taxon>
        <taxon>Sphingobacteriales</taxon>
        <taxon>Sphingobacteriaceae</taxon>
        <taxon>Solitalea</taxon>
    </lineage>
</organism>
<dbReference type="InterPro" id="IPR050644">
    <property type="entry name" value="PG_Glycine_Bridge_Synth"/>
</dbReference>
<gene>
    <name evidence="7" type="ordered locus">Solca_2773</name>
</gene>
<dbReference type="GO" id="GO:0016755">
    <property type="term" value="F:aminoacyltransferase activity"/>
    <property type="evidence" value="ECO:0007669"/>
    <property type="project" value="InterPro"/>
</dbReference>
<reference evidence="7" key="1">
    <citation type="submission" date="2012-02" db="EMBL/GenBank/DDBJ databases">
        <title>The complete genome of Solitalea canadensis DSM 3403.</title>
        <authorList>
            <consortium name="US DOE Joint Genome Institute (JGI-PGF)"/>
            <person name="Lucas S."/>
            <person name="Copeland A."/>
            <person name="Lapidus A."/>
            <person name="Glavina del Rio T."/>
            <person name="Dalin E."/>
            <person name="Tice H."/>
            <person name="Bruce D."/>
            <person name="Goodwin L."/>
            <person name="Pitluck S."/>
            <person name="Peters L."/>
            <person name="Ovchinnikova G."/>
            <person name="Lu M."/>
            <person name="Kyrpides N."/>
            <person name="Mavromatis K."/>
            <person name="Ivanova N."/>
            <person name="Brettin T."/>
            <person name="Detter J.C."/>
            <person name="Han C."/>
            <person name="Larimer F."/>
            <person name="Land M."/>
            <person name="Hauser L."/>
            <person name="Markowitz V."/>
            <person name="Cheng J.-F."/>
            <person name="Hugenholtz P."/>
            <person name="Woyke T."/>
            <person name="Wu D."/>
            <person name="Spring S."/>
            <person name="Schroeder M."/>
            <person name="Kopitz M."/>
            <person name="Brambilla E."/>
            <person name="Klenk H.-P."/>
            <person name="Eisen J.A."/>
        </authorList>
    </citation>
    <scope>NUCLEOTIDE SEQUENCE</scope>
    <source>
        <strain evidence="7">DSM 3403</strain>
    </source>
</reference>
<evidence type="ECO:0000256" key="4">
    <source>
        <dbReference type="ARBA" id="ARBA00022984"/>
    </source>
</evidence>
<dbReference type="HOGENOM" id="CLU_048411_0_0_10"/>